<dbReference type="Pfam" id="PF00035">
    <property type="entry name" value="dsrm"/>
    <property type="match status" value="1"/>
</dbReference>
<dbReference type="SUPFAM" id="SSF54768">
    <property type="entry name" value="dsRNA-binding domain-like"/>
    <property type="match status" value="1"/>
</dbReference>
<evidence type="ECO:0000256" key="3">
    <source>
        <dbReference type="SAM" id="MobiDB-lite"/>
    </source>
</evidence>
<dbReference type="GO" id="GO:0070578">
    <property type="term" value="C:RISC-loading complex"/>
    <property type="evidence" value="ECO:0007669"/>
    <property type="project" value="TreeGrafter"/>
</dbReference>
<name>T1JEC5_STRMM</name>
<evidence type="ECO:0000256" key="4">
    <source>
        <dbReference type="SAM" id="Phobius"/>
    </source>
</evidence>
<accession>T1JEC5</accession>
<dbReference type="Gene3D" id="3.30.160.20">
    <property type="match status" value="1"/>
</dbReference>
<dbReference type="PROSITE" id="PS50137">
    <property type="entry name" value="DS_RBD"/>
    <property type="match status" value="1"/>
</dbReference>
<evidence type="ECO:0000256" key="1">
    <source>
        <dbReference type="ARBA" id="ARBA00022884"/>
    </source>
</evidence>
<feature type="transmembrane region" description="Helical" evidence="4">
    <location>
        <begin position="511"/>
        <end position="528"/>
    </location>
</feature>
<feature type="compositionally biased region" description="Acidic residues" evidence="3">
    <location>
        <begin position="222"/>
        <end position="231"/>
    </location>
</feature>
<feature type="region of interest" description="Disordered" evidence="3">
    <location>
        <begin position="413"/>
        <end position="441"/>
    </location>
</feature>
<dbReference type="GO" id="GO:0003725">
    <property type="term" value="F:double-stranded RNA binding"/>
    <property type="evidence" value="ECO:0007669"/>
    <property type="project" value="TreeGrafter"/>
</dbReference>
<evidence type="ECO:0000259" key="5">
    <source>
        <dbReference type="PROSITE" id="PS50137"/>
    </source>
</evidence>
<keyword evidence="7" id="KW-1185">Reference proteome</keyword>
<dbReference type="HOGENOM" id="CLU_515203_0_0_1"/>
<keyword evidence="1 2" id="KW-0694">RNA-binding</keyword>
<organism evidence="6 7">
    <name type="scientific">Strigamia maritima</name>
    <name type="common">European centipede</name>
    <name type="synonym">Geophilus maritimus</name>
    <dbReference type="NCBI Taxonomy" id="126957"/>
    <lineage>
        <taxon>Eukaryota</taxon>
        <taxon>Metazoa</taxon>
        <taxon>Ecdysozoa</taxon>
        <taxon>Arthropoda</taxon>
        <taxon>Myriapoda</taxon>
        <taxon>Chilopoda</taxon>
        <taxon>Pleurostigmophora</taxon>
        <taxon>Geophilomorpha</taxon>
        <taxon>Linotaeniidae</taxon>
        <taxon>Strigamia</taxon>
    </lineage>
</organism>
<dbReference type="GO" id="GO:0005737">
    <property type="term" value="C:cytoplasm"/>
    <property type="evidence" value="ECO:0007669"/>
    <property type="project" value="TreeGrafter"/>
</dbReference>
<dbReference type="PANTHER" id="PTHR46205:SF3">
    <property type="entry name" value="LOQUACIOUS, ISOFORM B"/>
    <property type="match status" value="1"/>
</dbReference>
<dbReference type="InterPro" id="IPR014720">
    <property type="entry name" value="dsRBD_dom"/>
</dbReference>
<feature type="compositionally biased region" description="Basic and acidic residues" evidence="3">
    <location>
        <begin position="233"/>
        <end position="245"/>
    </location>
</feature>
<keyword evidence="4" id="KW-0812">Transmembrane</keyword>
<feature type="compositionally biased region" description="Low complexity" evidence="3">
    <location>
        <begin position="205"/>
        <end position="219"/>
    </location>
</feature>
<dbReference type="AlphaFoldDB" id="T1JEC5"/>
<dbReference type="PANTHER" id="PTHR46205">
    <property type="entry name" value="LOQUACIOUS, ISOFORM B"/>
    <property type="match status" value="1"/>
</dbReference>
<feature type="domain" description="DRBM" evidence="5">
    <location>
        <begin position="25"/>
        <end position="91"/>
    </location>
</feature>
<feature type="compositionally biased region" description="Acidic residues" evidence="3">
    <location>
        <begin position="421"/>
        <end position="430"/>
    </location>
</feature>
<keyword evidence="4" id="KW-1133">Transmembrane helix</keyword>
<feature type="compositionally biased region" description="Basic and acidic residues" evidence="3">
    <location>
        <begin position="357"/>
        <end position="367"/>
    </location>
</feature>
<reference evidence="7" key="1">
    <citation type="submission" date="2011-05" db="EMBL/GenBank/DDBJ databases">
        <authorList>
            <person name="Richards S.R."/>
            <person name="Qu J."/>
            <person name="Jiang H."/>
            <person name="Jhangiani S.N."/>
            <person name="Agravi P."/>
            <person name="Goodspeed R."/>
            <person name="Gross S."/>
            <person name="Mandapat C."/>
            <person name="Jackson L."/>
            <person name="Mathew T."/>
            <person name="Pu L."/>
            <person name="Thornton R."/>
            <person name="Saada N."/>
            <person name="Wilczek-Boney K.B."/>
            <person name="Lee S."/>
            <person name="Kovar C."/>
            <person name="Wu Y."/>
            <person name="Scherer S.E."/>
            <person name="Worley K.C."/>
            <person name="Muzny D.M."/>
            <person name="Gibbs R."/>
        </authorList>
    </citation>
    <scope>NUCLEOTIDE SEQUENCE</scope>
    <source>
        <strain evidence="7">Brora</strain>
    </source>
</reference>
<dbReference type="GO" id="GO:0030422">
    <property type="term" value="P:siRNA processing"/>
    <property type="evidence" value="ECO:0007669"/>
    <property type="project" value="TreeGrafter"/>
</dbReference>
<proteinExistence type="predicted"/>
<evidence type="ECO:0000256" key="2">
    <source>
        <dbReference type="PROSITE-ProRule" id="PRU00266"/>
    </source>
</evidence>
<dbReference type="SMART" id="SM00358">
    <property type="entry name" value="DSRM"/>
    <property type="match status" value="1"/>
</dbReference>
<sequence length="529" mass="57956">MSTSETTNDAIPEPRVVPSHFFLQTPLSVLHELFSRCGLTCEYSIISRPTGHCSEFVMQASVANLKATGKGCTKRAAKQAAIVHLLKALFRCTGSKSDNSPGNSSSAGAESFPNSAIDALQKFCDVNQWAAPTYHAVTKSGTDQGEFVVTCVVKNTAVTAELCPQQNVAGSCGREKIETRRFEHGETQGQEASCSRSEEKIECGAAKSTTSDAAKSTTSEMSLDDDSESVDLNEPRNKRSPELRKRGNQVGPTSGEQRNKGKQMLNKEKLAPEDARQWLSTLLLKNMNLNHPNRILNPSNSDYGHFSSNNNHIVCKTTTSSNLRNTAGADVDSTIKKFPISDQAYQFDDIVSSDEAMKSAEELKDPASEPIPKLQPLPANSITMTRSLPEFSPDFMDDAILALPQSLSVENNQVAAQNSESEIDEQESEENFDRTTAGASNEPPFCQAPSCRLATYVPRFSWVESDMVVLERYAWGTSVYMLPRFLAGVVLVVELLLGFLYVCTDHVSSTELLYTLLVLIFLMFLLRAS</sequence>
<evidence type="ECO:0000313" key="6">
    <source>
        <dbReference type="EnsemblMetazoa" id="SMAR012167-PA"/>
    </source>
</evidence>
<dbReference type="Proteomes" id="UP000014500">
    <property type="component" value="Unassembled WGS sequence"/>
</dbReference>
<dbReference type="GO" id="GO:0016442">
    <property type="term" value="C:RISC complex"/>
    <property type="evidence" value="ECO:0007669"/>
    <property type="project" value="TreeGrafter"/>
</dbReference>
<dbReference type="GO" id="GO:0070920">
    <property type="term" value="P:regulation of regulatory ncRNA processing"/>
    <property type="evidence" value="ECO:0007669"/>
    <property type="project" value="TreeGrafter"/>
</dbReference>
<feature type="transmembrane region" description="Helical" evidence="4">
    <location>
        <begin position="485"/>
        <end position="504"/>
    </location>
</feature>
<evidence type="ECO:0000313" key="7">
    <source>
        <dbReference type="Proteomes" id="UP000014500"/>
    </source>
</evidence>
<feature type="region of interest" description="Disordered" evidence="3">
    <location>
        <begin position="357"/>
        <end position="377"/>
    </location>
</feature>
<reference evidence="6" key="2">
    <citation type="submission" date="2015-02" db="UniProtKB">
        <authorList>
            <consortium name="EnsemblMetazoa"/>
        </authorList>
    </citation>
    <scope>IDENTIFICATION</scope>
</reference>
<protein>
    <recommendedName>
        <fullName evidence="5">DRBM domain-containing protein</fullName>
    </recommendedName>
</protein>
<dbReference type="GO" id="GO:0035197">
    <property type="term" value="F:siRNA binding"/>
    <property type="evidence" value="ECO:0007669"/>
    <property type="project" value="TreeGrafter"/>
</dbReference>
<feature type="region of interest" description="Disordered" evidence="3">
    <location>
        <begin position="183"/>
        <end position="272"/>
    </location>
</feature>
<keyword evidence="4" id="KW-0472">Membrane</keyword>
<dbReference type="STRING" id="126957.T1JEC5"/>
<dbReference type="InterPro" id="IPR051247">
    <property type="entry name" value="RLC_Component"/>
</dbReference>
<dbReference type="EMBL" id="JH432116">
    <property type="status" value="NOT_ANNOTATED_CDS"/>
    <property type="molecule type" value="Genomic_DNA"/>
</dbReference>
<dbReference type="GO" id="GO:0005634">
    <property type="term" value="C:nucleus"/>
    <property type="evidence" value="ECO:0007669"/>
    <property type="project" value="TreeGrafter"/>
</dbReference>
<dbReference type="EnsemblMetazoa" id="SMAR012167-RA">
    <property type="protein sequence ID" value="SMAR012167-PA"/>
    <property type="gene ID" value="SMAR012167"/>
</dbReference>